<evidence type="ECO:0000256" key="3">
    <source>
        <dbReference type="ARBA" id="ARBA00022801"/>
    </source>
</evidence>
<keyword evidence="7" id="KW-1185">Reference proteome</keyword>
<comment type="similarity">
    <text evidence="4">Belongs to the metallophosphoesterase superfamily.</text>
</comment>
<evidence type="ECO:0000256" key="2">
    <source>
        <dbReference type="ARBA" id="ARBA00022723"/>
    </source>
</evidence>
<dbReference type="AlphaFoldDB" id="A0A417YEP1"/>
<dbReference type="CDD" id="cd07385">
    <property type="entry name" value="MPP_YkuE_C"/>
    <property type="match status" value="1"/>
</dbReference>
<sequence>MIGWEIVMKKQTRRSFIKSLLGGAAAVFGLGTSGYFYAKEIEPVLLDIQSLDISHPLIPNNFSGIRIIQFSDTHLGFQYTLEQLEQLSKKINKLQPDIVIFNGDLMDEPNKYRSIEKIIPILQNIKAPLGKFSVYGNHDHGGYGTEIYKKVMEDSGFLILLNESAAISIKGQSLFLAGIDDAMLGKPNIERAIGHIPENAYKILLSHAPDLADEASQYGIHLQLSGHSHGGQIKIPFFGALVKPPFAERYHEGFYKVEGNMPLTLYVNRGLGTTRLPFRFMAKPELTVFTLKKLSDQN</sequence>
<dbReference type="GO" id="GO:0046872">
    <property type="term" value="F:metal ion binding"/>
    <property type="evidence" value="ECO:0007669"/>
    <property type="project" value="UniProtKB-KW"/>
</dbReference>
<dbReference type="EMBL" id="QWEG01000025">
    <property type="protein sequence ID" value="RHW31144.1"/>
    <property type="molecule type" value="Genomic_DNA"/>
</dbReference>
<evidence type="ECO:0000256" key="4">
    <source>
        <dbReference type="ARBA" id="ARBA00061089"/>
    </source>
</evidence>
<dbReference type="Proteomes" id="UP000284416">
    <property type="component" value="Unassembled WGS sequence"/>
</dbReference>
<dbReference type="InterPro" id="IPR029052">
    <property type="entry name" value="Metallo-depent_PP-like"/>
</dbReference>
<dbReference type="GO" id="GO:0009245">
    <property type="term" value="P:lipid A biosynthetic process"/>
    <property type="evidence" value="ECO:0007669"/>
    <property type="project" value="TreeGrafter"/>
</dbReference>
<name>A0A417YEP1_9BACI</name>
<evidence type="ECO:0000256" key="1">
    <source>
        <dbReference type="ARBA" id="ARBA00001968"/>
    </source>
</evidence>
<keyword evidence="2" id="KW-0479">Metal-binding</keyword>
<accession>A0A417YEP1</accession>
<dbReference type="PANTHER" id="PTHR31302:SF25">
    <property type="entry name" value="PHOSPHOESTERASE"/>
    <property type="match status" value="1"/>
</dbReference>
<evidence type="ECO:0000313" key="7">
    <source>
        <dbReference type="Proteomes" id="UP000284416"/>
    </source>
</evidence>
<dbReference type="InterPro" id="IPR004843">
    <property type="entry name" value="Calcineurin-like_PHP"/>
</dbReference>
<gene>
    <name evidence="6" type="ORF">D1B31_22850</name>
</gene>
<keyword evidence="3" id="KW-0378">Hydrolase</keyword>
<dbReference type="OrthoDB" id="9780884at2"/>
<organism evidence="6 7">
    <name type="scientific">Neobacillus notoginsengisoli</name>
    <dbReference type="NCBI Taxonomy" id="1578198"/>
    <lineage>
        <taxon>Bacteria</taxon>
        <taxon>Bacillati</taxon>
        <taxon>Bacillota</taxon>
        <taxon>Bacilli</taxon>
        <taxon>Bacillales</taxon>
        <taxon>Bacillaceae</taxon>
        <taxon>Neobacillus</taxon>
    </lineage>
</organism>
<dbReference type="FunFam" id="3.60.21.10:FF:000028">
    <property type="entry name" value="Putative metallophosphoesterase"/>
    <property type="match status" value="1"/>
</dbReference>
<dbReference type="Pfam" id="PF00149">
    <property type="entry name" value="Metallophos"/>
    <property type="match status" value="1"/>
</dbReference>
<evidence type="ECO:0000313" key="6">
    <source>
        <dbReference type="EMBL" id="RHW31144.1"/>
    </source>
</evidence>
<evidence type="ECO:0000259" key="5">
    <source>
        <dbReference type="Pfam" id="PF00149"/>
    </source>
</evidence>
<dbReference type="InterPro" id="IPR051158">
    <property type="entry name" value="Metallophosphoesterase_sf"/>
</dbReference>
<reference evidence="6 7" key="1">
    <citation type="journal article" date="2017" name="Int. J. Syst. Evol. Microbiol.">
        <title>Bacillus notoginsengisoli sp. nov., a novel bacterium isolated from the rhizosphere of Panax notoginseng.</title>
        <authorList>
            <person name="Zhang M.Y."/>
            <person name="Cheng J."/>
            <person name="Cai Y."/>
            <person name="Zhang T.Y."/>
            <person name="Wu Y.Y."/>
            <person name="Manikprabhu D."/>
            <person name="Li W.J."/>
            <person name="Zhang Y.X."/>
        </authorList>
    </citation>
    <scope>NUCLEOTIDE SEQUENCE [LARGE SCALE GENOMIC DNA]</scope>
    <source>
        <strain evidence="6 7">JCM 30743</strain>
    </source>
</reference>
<dbReference type="Gene3D" id="3.60.21.10">
    <property type="match status" value="1"/>
</dbReference>
<dbReference type="PANTHER" id="PTHR31302">
    <property type="entry name" value="TRANSMEMBRANE PROTEIN WITH METALLOPHOSPHOESTERASE DOMAIN-RELATED"/>
    <property type="match status" value="1"/>
</dbReference>
<dbReference type="SUPFAM" id="SSF56300">
    <property type="entry name" value="Metallo-dependent phosphatases"/>
    <property type="match status" value="1"/>
</dbReference>
<comment type="cofactor">
    <cofactor evidence="1">
        <name>a divalent metal cation</name>
        <dbReference type="ChEBI" id="CHEBI:60240"/>
    </cofactor>
</comment>
<proteinExistence type="inferred from homology"/>
<protein>
    <submittedName>
        <fullName evidence="6">Metallophosphoesterase</fullName>
    </submittedName>
</protein>
<dbReference type="GO" id="GO:0008758">
    <property type="term" value="F:UDP-2,3-diacylglucosamine hydrolase activity"/>
    <property type="evidence" value="ECO:0007669"/>
    <property type="project" value="TreeGrafter"/>
</dbReference>
<dbReference type="GO" id="GO:0016020">
    <property type="term" value="C:membrane"/>
    <property type="evidence" value="ECO:0007669"/>
    <property type="project" value="GOC"/>
</dbReference>
<feature type="domain" description="Calcineurin-like phosphoesterase" evidence="5">
    <location>
        <begin position="65"/>
        <end position="230"/>
    </location>
</feature>
<comment type="caution">
    <text evidence="6">The sequence shown here is derived from an EMBL/GenBank/DDBJ whole genome shotgun (WGS) entry which is preliminary data.</text>
</comment>